<dbReference type="AlphaFoldDB" id="A0A0N7M923"/>
<name>A0A0N7M923_9RHOB</name>
<dbReference type="STRING" id="1715693.PH7735_01655"/>
<dbReference type="Pfam" id="PF03929">
    <property type="entry name" value="PepSY_TM"/>
    <property type="match status" value="1"/>
</dbReference>
<keyword evidence="1" id="KW-0472">Membrane</keyword>
<dbReference type="Proteomes" id="UP000051870">
    <property type="component" value="Unassembled WGS sequence"/>
</dbReference>
<organism evidence="2 3">
    <name type="scientific">Shimia thalassica</name>
    <dbReference type="NCBI Taxonomy" id="1715693"/>
    <lineage>
        <taxon>Bacteria</taxon>
        <taxon>Pseudomonadati</taxon>
        <taxon>Pseudomonadota</taxon>
        <taxon>Alphaproteobacteria</taxon>
        <taxon>Rhodobacterales</taxon>
        <taxon>Roseobacteraceae</taxon>
    </lineage>
</organism>
<keyword evidence="1" id="KW-0812">Transmembrane</keyword>
<keyword evidence="3" id="KW-1185">Reference proteome</keyword>
<dbReference type="PANTHER" id="PTHR34219">
    <property type="entry name" value="IRON-REGULATED INNER MEMBRANE PROTEIN-RELATED"/>
    <property type="match status" value="1"/>
</dbReference>
<protein>
    <submittedName>
        <fullName evidence="2">Putative iron-regulated membrane protein</fullName>
    </submittedName>
</protein>
<dbReference type="InterPro" id="IPR005625">
    <property type="entry name" value="PepSY-ass_TM"/>
</dbReference>
<feature type="transmembrane region" description="Helical" evidence="1">
    <location>
        <begin position="200"/>
        <end position="223"/>
    </location>
</feature>
<evidence type="ECO:0000313" key="3">
    <source>
        <dbReference type="Proteomes" id="UP000051870"/>
    </source>
</evidence>
<dbReference type="EMBL" id="CYTW01000001">
    <property type="protein sequence ID" value="CUJ93707.1"/>
    <property type="molecule type" value="Genomic_DNA"/>
</dbReference>
<proteinExistence type="predicted"/>
<accession>A0A0N7M923</accession>
<evidence type="ECO:0000313" key="2">
    <source>
        <dbReference type="EMBL" id="CUJ93707.1"/>
    </source>
</evidence>
<feature type="transmembrane region" description="Helical" evidence="1">
    <location>
        <begin position="26"/>
        <end position="51"/>
    </location>
</feature>
<gene>
    <name evidence="2" type="ORF">PH7735_01655</name>
</gene>
<feature type="transmembrane region" description="Helical" evidence="1">
    <location>
        <begin position="152"/>
        <end position="172"/>
    </location>
</feature>
<reference evidence="3" key="1">
    <citation type="submission" date="2015-09" db="EMBL/GenBank/DDBJ databases">
        <authorList>
            <person name="Rodrigo-Torres Lidia"/>
            <person name="Arahal R.David."/>
        </authorList>
    </citation>
    <scope>NUCLEOTIDE SEQUENCE [LARGE SCALE GENOMIC DNA]</scope>
    <source>
        <strain evidence="3">CECT 7735</strain>
    </source>
</reference>
<keyword evidence="1" id="KW-1133">Transmembrane helix</keyword>
<evidence type="ECO:0000256" key="1">
    <source>
        <dbReference type="SAM" id="Phobius"/>
    </source>
</evidence>
<dbReference type="PANTHER" id="PTHR34219:SF1">
    <property type="entry name" value="PEPSY DOMAIN-CONTAINING PROTEIN"/>
    <property type="match status" value="1"/>
</dbReference>
<sequence length="229" mass="25165">MTQTDTHAQPEGGANKLYFAAWRWHFYAGLCVIPFLTILAITGMAMLWIAWIDGRDGERTAVIPQEIALPVSAQSQAAVAAIPDGTLKQYIAPRTDDVAALFRVDAEGDAIMVAVDPYTAKVIETFPRRSGWYDFVHGIHSDLMLGVTGDRMLETAASLTLVLIATGLYMWWPRQAGWRKALVPGFAKGRALWKSLHGVVGIWVSFFLVFFLISGLAWAGIWGGKLVQA</sequence>